<sequence>MSEMAIAFICSFHCWILLCGKAVACIKYMCVCVVSSLATSRFLCVTMCKDLHACCVALLQAMMQIVELRYCFLLLDSFFSYHSQFITRRLCRQEFHLIHQRHCEAAPYQAQEIENFSYKCHASSAVHTTLGPNGSVHACCKLSVCPSNVYA</sequence>
<dbReference type="AlphaFoldDB" id="A0A6G5A0I5"/>
<reference evidence="2" key="1">
    <citation type="submission" date="2020-03" db="EMBL/GenBank/DDBJ databases">
        <title>A transcriptome and proteome of the tick Rhipicephalus microplus shaped by the genetic composition of its hosts and developmental stage.</title>
        <authorList>
            <person name="Garcia G.R."/>
            <person name="Ribeiro J.M.C."/>
            <person name="Maruyama S.R."/>
            <person name="Gardinasse L.G."/>
            <person name="Nelson K."/>
            <person name="Ferreira B.R."/>
            <person name="Andrade T.G."/>
            <person name="Santos I.K.F.M."/>
        </authorList>
    </citation>
    <scope>NUCLEOTIDE SEQUENCE</scope>
    <source>
        <strain evidence="2">NSGR</strain>
        <tissue evidence="2">Salivary glands</tissue>
    </source>
</reference>
<organism evidence="2">
    <name type="scientific">Rhipicephalus microplus</name>
    <name type="common">Cattle tick</name>
    <name type="synonym">Boophilus microplus</name>
    <dbReference type="NCBI Taxonomy" id="6941"/>
    <lineage>
        <taxon>Eukaryota</taxon>
        <taxon>Metazoa</taxon>
        <taxon>Ecdysozoa</taxon>
        <taxon>Arthropoda</taxon>
        <taxon>Chelicerata</taxon>
        <taxon>Arachnida</taxon>
        <taxon>Acari</taxon>
        <taxon>Parasitiformes</taxon>
        <taxon>Ixodida</taxon>
        <taxon>Ixodoidea</taxon>
        <taxon>Ixodidae</taxon>
        <taxon>Rhipicephalinae</taxon>
        <taxon>Rhipicephalus</taxon>
        <taxon>Boophilus</taxon>
    </lineage>
</organism>
<keyword evidence="1" id="KW-0732">Signal</keyword>
<feature type="chain" id="PRO_5026146049" evidence="1">
    <location>
        <begin position="25"/>
        <end position="151"/>
    </location>
</feature>
<name>A0A6G5A0I5_RHIMP</name>
<accession>A0A6G5A0I5</accession>
<dbReference type="EMBL" id="GIKN01002249">
    <property type="protein sequence ID" value="NIE44522.1"/>
    <property type="molecule type" value="Transcribed_RNA"/>
</dbReference>
<evidence type="ECO:0000313" key="2">
    <source>
        <dbReference type="EMBL" id="NIE44522.1"/>
    </source>
</evidence>
<evidence type="ECO:0000256" key="1">
    <source>
        <dbReference type="SAM" id="SignalP"/>
    </source>
</evidence>
<proteinExistence type="predicted"/>
<protein>
    <submittedName>
        <fullName evidence="2">Putative secreted protein</fullName>
    </submittedName>
</protein>
<feature type="signal peptide" evidence="1">
    <location>
        <begin position="1"/>
        <end position="24"/>
    </location>
</feature>